<protein>
    <recommendedName>
        <fullName evidence="5">Glycosyltransferase family 62 protein</fullName>
    </recommendedName>
</protein>
<dbReference type="AlphaFoldDB" id="A0A9P8A264"/>
<keyword evidence="2" id="KW-0472">Membrane</keyword>
<evidence type="ECO:0000313" key="4">
    <source>
        <dbReference type="Proteomes" id="UP000717515"/>
    </source>
</evidence>
<evidence type="ECO:0000256" key="2">
    <source>
        <dbReference type="SAM" id="Phobius"/>
    </source>
</evidence>
<dbReference type="InterPro" id="IPR052086">
    <property type="entry name" value="Mannan_Polymerase_Subunit"/>
</dbReference>
<dbReference type="EMBL" id="JAIFTL010000139">
    <property type="protein sequence ID" value="KAG9322579.1"/>
    <property type="molecule type" value="Genomic_DNA"/>
</dbReference>
<dbReference type="PANTHER" id="PTHR43083:SF6">
    <property type="entry name" value="MANNAN POLYMERASE COMPLEXES SUBUNIT MNN9"/>
    <property type="match status" value="1"/>
</dbReference>
<keyword evidence="2" id="KW-0812">Transmembrane</keyword>
<dbReference type="Pfam" id="PF03452">
    <property type="entry name" value="Anp1"/>
    <property type="match status" value="1"/>
</dbReference>
<comment type="caution">
    <text evidence="3">The sequence shown here is derived from an EMBL/GenBank/DDBJ whole genome shotgun (WGS) entry which is preliminary data.</text>
</comment>
<dbReference type="InterPro" id="IPR029044">
    <property type="entry name" value="Nucleotide-diphossugar_trans"/>
</dbReference>
<organism evidence="3 4">
    <name type="scientific">Mortierella alpina</name>
    <name type="common">Oleaginous fungus</name>
    <name type="synonym">Mortierella renispora</name>
    <dbReference type="NCBI Taxonomy" id="64518"/>
    <lineage>
        <taxon>Eukaryota</taxon>
        <taxon>Fungi</taxon>
        <taxon>Fungi incertae sedis</taxon>
        <taxon>Mucoromycota</taxon>
        <taxon>Mortierellomycotina</taxon>
        <taxon>Mortierellomycetes</taxon>
        <taxon>Mortierellales</taxon>
        <taxon>Mortierellaceae</taxon>
        <taxon>Mortierella</taxon>
    </lineage>
</organism>
<gene>
    <name evidence="3" type="ORF">KVV02_001372</name>
</gene>
<dbReference type="PANTHER" id="PTHR43083">
    <property type="entry name" value="MANNAN POLYMERASE II"/>
    <property type="match status" value="1"/>
</dbReference>
<dbReference type="Proteomes" id="UP000717515">
    <property type="component" value="Unassembled WGS sequence"/>
</dbReference>
<evidence type="ECO:0000313" key="3">
    <source>
        <dbReference type="EMBL" id="KAG9322579.1"/>
    </source>
</evidence>
<sequence length="372" mass="42289">MARLRTPAASRIVLGILAAFGYLSLFISTLNRSNIRSNEAHLDNSSHDAYQPQWNSALIGRSERFEETLMERVGQRPRTSSYSLGNTRFDLVDSRARLDPNKQSILVLTLVNNHDGWGKDRGFSDFVKIVQSFDYPIANIHLGILVSDRDEFNTITDLVKRWPQEDPFFRKIRVIFREKGVAIARQDRKDDNVQKVRRRLIARMRNFLLYSTLGDEDAVLWIDSDMTHIPPDVLSRMVDSGKDIITTATTLGPGGPFYDLNAWAGERIKPNEQQMKEVEEGGIFVPRPLRVKYTHELSGDFAELDSVGGTVLFVRGEVHREGVAFTTNNVIGTGWNHEGYDGIETEGLCYVAKFLDYKCWGMPHTITEHTSH</sequence>
<dbReference type="Gene3D" id="3.90.550.10">
    <property type="entry name" value="Spore Coat Polysaccharide Biosynthesis Protein SpsA, Chain A"/>
    <property type="match status" value="1"/>
</dbReference>
<evidence type="ECO:0000256" key="1">
    <source>
        <dbReference type="ARBA" id="ARBA00037964"/>
    </source>
</evidence>
<accession>A0A9P8A264</accession>
<keyword evidence="2" id="KW-1133">Transmembrane helix</keyword>
<name>A0A9P8A264_MORAP</name>
<reference evidence="3" key="1">
    <citation type="submission" date="2021-07" db="EMBL/GenBank/DDBJ databases">
        <title>Draft genome of Mortierella alpina, strain LL118, isolated from an aspen leaf litter sample.</title>
        <authorList>
            <person name="Yang S."/>
            <person name="Vinatzer B.A."/>
        </authorList>
    </citation>
    <scope>NUCLEOTIDE SEQUENCE</scope>
    <source>
        <strain evidence="3">LL118</strain>
    </source>
</reference>
<evidence type="ECO:0008006" key="5">
    <source>
        <dbReference type="Google" id="ProtNLM"/>
    </source>
</evidence>
<feature type="transmembrane region" description="Helical" evidence="2">
    <location>
        <begin position="12"/>
        <end position="30"/>
    </location>
</feature>
<comment type="similarity">
    <text evidence="1">Belongs to the ANP1/MMN9/VAN1 family.</text>
</comment>
<proteinExistence type="inferred from homology"/>